<dbReference type="EMBL" id="JTHE03000082">
    <property type="protein sequence ID" value="MCM1983981.1"/>
    <property type="molecule type" value="Genomic_DNA"/>
</dbReference>
<comment type="subcellular location">
    <subcellularLocation>
        <location evidence="1">Membrane</location>
        <topology evidence="1">Multi-pass membrane protein</topology>
    </subcellularLocation>
</comment>
<evidence type="ECO:0000256" key="2">
    <source>
        <dbReference type="ARBA" id="ARBA00022676"/>
    </source>
</evidence>
<dbReference type="Gene3D" id="3.90.550.10">
    <property type="entry name" value="Spore Coat Polysaccharide Biosynthesis Protein SpsA, Chain A"/>
    <property type="match status" value="1"/>
</dbReference>
<keyword evidence="6 7" id="KW-0472">Membrane</keyword>
<feature type="transmembrane region" description="Helical" evidence="7">
    <location>
        <begin position="534"/>
        <end position="558"/>
    </location>
</feature>
<evidence type="ECO:0000256" key="4">
    <source>
        <dbReference type="ARBA" id="ARBA00022692"/>
    </source>
</evidence>
<keyword evidence="3 8" id="KW-0808">Transferase</keyword>
<reference evidence="8 9" key="1">
    <citation type="journal article" date="2015" name="Genome Announc.">
        <title>Draft Genome Sequence of Filamentous Marine Cyanobacterium Lyngbya confervoides Strain BDU141951.</title>
        <authorList>
            <person name="Chandrababunaidu M.M."/>
            <person name="Sen D."/>
            <person name="Tripathy S."/>
        </authorList>
    </citation>
    <scope>NUCLEOTIDE SEQUENCE [LARGE SCALE GENOMIC DNA]</scope>
    <source>
        <strain evidence="8 9">BDU141951</strain>
    </source>
</reference>
<evidence type="ECO:0000256" key="7">
    <source>
        <dbReference type="SAM" id="Phobius"/>
    </source>
</evidence>
<dbReference type="InterPro" id="IPR050321">
    <property type="entry name" value="Glycosyltr_2/OpgH_subfam"/>
</dbReference>
<feature type="transmembrane region" description="Helical" evidence="7">
    <location>
        <begin position="96"/>
        <end position="115"/>
    </location>
</feature>
<protein>
    <submittedName>
        <fullName evidence="8">Glycosyltransferase</fullName>
        <ecNumber evidence="8">2.4.-.-</ecNumber>
    </submittedName>
</protein>
<dbReference type="InterPro" id="IPR003919">
    <property type="entry name" value="Cell_synth_A"/>
</dbReference>
<evidence type="ECO:0000313" key="8">
    <source>
        <dbReference type="EMBL" id="MCM1983981.1"/>
    </source>
</evidence>
<feature type="transmembrane region" description="Helical" evidence="7">
    <location>
        <begin position="57"/>
        <end position="84"/>
    </location>
</feature>
<name>A0ABD4T697_9CYAN</name>
<accession>A0ABD4T697</accession>
<dbReference type="PANTHER" id="PTHR43867">
    <property type="entry name" value="CELLULOSE SYNTHASE CATALYTIC SUBUNIT A [UDP-FORMING]"/>
    <property type="match status" value="1"/>
</dbReference>
<keyword evidence="5 7" id="KW-1133">Transmembrane helix</keyword>
<evidence type="ECO:0000256" key="1">
    <source>
        <dbReference type="ARBA" id="ARBA00004141"/>
    </source>
</evidence>
<evidence type="ECO:0000256" key="3">
    <source>
        <dbReference type="ARBA" id="ARBA00022679"/>
    </source>
</evidence>
<feature type="transmembrane region" description="Helical" evidence="7">
    <location>
        <begin position="570"/>
        <end position="592"/>
    </location>
</feature>
<gene>
    <name evidence="8" type="ORF">QQ91_0014250</name>
</gene>
<keyword evidence="2 8" id="KW-0328">Glycosyltransferase</keyword>
<dbReference type="Proteomes" id="UP000031561">
    <property type="component" value="Unassembled WGS sequence"/>
</dbReference>
<dbReference type="EC" id="2.4.-.-" evidence="8"/>
<evidence type="ECO:0000256" key="6">
    <source>
        <dbReference type="ARBA" id="ARBA00023136"/>
    </source>
</evidence>
<feature type="transmembrane region" description="Helical" evidence="7">
    <location>
        <begin position="427"/>
        <end position="449"/>
    </location>
</feature>
<dbReference type="Pfam" id="PF13641">
    <property type="entry name" value="Glyco_tranf_2_3"/>
    <property type="match status" value="1"/>
</dbReference>
<keyword evidence="4 7" id="KW-0812">Transmembrane</keyword>
<evidence type="ECO:0000313" key="9">
    <source>
        <dbReference type="Proteomes" id="UP000031561"/>
    </source>
</evidence>
<feature type="transmembrane region" description="Helical" evidence="7">
    <location>
        <begin position="461"/>
        <end position="479"/>
    </location>
</feature>
<proteinExistence type="predicted"/>
<dbReference type="InterPro" id="IPR029044">
    <property type="entry name" value="Nucleotide-diphossugar_trans"/>
</dbReference>
<dbReference type="GO" id="GO:0016757">
    <property type="term" value="F:glycosyltransferase activity"/>
    <property type="evidence" value="ECO:0007669"/>
    <property type="project" value="UniProtKB-KW"/>
</dbReference>
<sequence length="744" mass="83418">MTSIFPQQQRLRPQLATLIMLSLVGGAGLVMTAWFAGHGTITAIFEQLYALQQQPPAWAIAPMILGEYLLCWTVILMLLVLAITRIWPTPAPWPRRVVVSILAVLTLRYLLWRSVSTLNLSSPLNGVFSLGLLGLELLILTSGMIQLLLMLQIKDRRRVADQVSEAVVQGNYQPTVDVLIPTYEEPLFILKRTVIGCQAMTYAPKTIYLLDDTRRSEVKALAATLGCKYLTRPHNHHAKAGNLNHALPQIQGELVVIFDADFVPTQNFLTRTVGFFQDPQVGLVQTPQSFYNPDPIARNLGLEQRLTPEEEVFYRQVQRVRDGVGAVVCAGTSFVVRRAALDQVGGFVTESLSEDFFTGIQLAAQGYRLVYLNEKLSAGLAADNIAAHAVQRLRWERGTLQAFFIPSNPLSIPGLTPIQRLAYFEGLLHWFSSIARVGFLIMPLAYSFLPVIPLQATTAELLYFFLPFYLVQFSVFSWLNYRSRSALLSDVYALVLAFPLAITLFQVMLRPFSQGFQVTPKGTASDRYQFQWQLAWPLILVFVLTALSLWINLAQCLVTMADPLTHLKGIGLGWIWSSYNLLMLGIALLILLDAPHPSPYPWFNLQRIARVEIEGMGTVWGVTQTISEEGANIALTNLGNLDLTSITSADLRLTLLDEAITLPGQFHGFQTGEDFPILEVSFTGLSLDQDRQLIELLFCRPGQWKSRCAPNELQSLWLIFQTLLRPRIIVDRQAKIRPVLVRQL</sequence>
<feature type="transmembrane region" description="Helical" evidence="7">
    <location>
        <begin position="491"/>
        <end position="509"/>
    </location>
</feature>
<evidence type="ECO:0000256" key="5">
    <source>
        <dbReference type="ARBA" id="ARBA00022989"/>
    </source>
</evidence>
<dbReference type="GO" id="GO:0016020">
    <property type="term" value="C:membrane"/>
    <property type="evidence" value="ECO:0007669"/>
    <property type="project" value="UniProtKB-SubCell"/>
</dbReference>
<dbReference type="SUPFAM" id="SSF53448">
    <property type="entry name" value="Nucleotide-diphospho-sugar transferases"/>
    <property type="match status" value="1"/>
</dbReference>
<feature type="transmembrane region" description="Helical" evidence="7">
    <location>
        <begin position="15"/>
        <end position="37"/>
    </location>
</feature>
<dbReference type="RefSeq" id="WP_166282830.1">
    <property type="nucleotide sequence ID" value="NZ_JTHE03000082.1"/>
</dbReference>
<keyword evidence="9" id="KW-1185">Reference proteome</keyword>
<dbReference type="PRINTS" id="PR01439">
    <property type="entry name" value="CELLSNTHASEA"/>
</dbReference>
<dbReference type="CDD" id="cd06421">
    <property type="entry name" value="CESA_CelA_like"/>
    <property type="match status" value="1"/>
</dbReference>
<dbReference type="PANTHER" id="PTHR43867:SF2">
    <property type="entry name" value="CELLULOSE SYNTHASE CATALYTIC SUBUNIT A [UDP-FORMING]"/>
    <property type="match status" value="1"/>
</dbReference>
<dbReference type="AlphaFoldDB" id="A0ABD4T697"/>
<comment type="caution">
    <text evidence="8">The sequence shown here is derived from an EMBL/GenBank/DDBJ whole genome shotgun (WGS) entry which is preliminary data.</text>
</comment>
<feature type="transmembrane region" description="Helical" evidence="7">
    <location>
        <begin position="127"/>
        <end position="149"/>
    </location>
</feature>
<organism evidence="8 9">
    <name type="scientific">Lyngbya confervoides BDU141951</name>
    <dbReference type="NCBI Taxonomy" id="1574623"/>
    <lineage>
        <taxon>Bacteria</taxon>
        <taxon>Bacillati</taxon>
        <taxon>Cyanobacteriota</taxon>
        <taxon>Cyanophyceae</taxon>
        <taxon>Oscillatoriophycideae</taxon>
        <taxon>Oscillatoriales</taxon>
        <taxon>Microcoleaceae</taxon>
        <taxon>Lyngbya</taxon>
    </lineage>
</organism>